<reference evidence="1 2" key="1">
    <citation type="journal article" date="2019" name="ACS Chem. Biol.">
        <title>Identification and Mobilization of a Cryptic Antibiotic Biosynthesis Gene Locus from a Human-Pathogenic Nocardia Isolate.</title>
        <authorList>
            <person name="Herisse M."/>
            <person name="Ishida K."/>
            <person name="Porter J.L."/>
            <person name="Howden B."/>
            <person name="Hertweck C."/>
            <person name="Stinear T.P."/>
            <person name="Pidot S.J."/>
        </authorList>
    </citation>
    <scope>NUCLEOTIDE SEQUENCE [LARGE SCALE GENOMIC DNA]</scope>
    <source>
        <strain evidence="1 2">AUSMDU00012717</strain>
    </source>
</reference>
<gene>
    <name evidence="1" type="ORF">F5544_04515</name>
</gene>
<dbReference type="KEGG" id="nah:F5544_04515"/>
<keyword evidence="2" id="KW-1185">Reference proteome</keyword>
<dbReference type="Proteomes" id="UP000503540">
    <property type="component" value="Chromosome"/>
</dbReference>
<dbReference type="EMBL" id="CP046172">
    <property type="protein sequence ID" value="QIS08817.1"/>
    <property type="molecule type" value="Genomic_DNA"/>
</dbReference>
<evidence type="ECO:0000313" key="2">
    <source>
        <dbReference type="Proteomes" id="UP000503540"/>
    </source>
</evidence>
<sequence length="145" mass="16164">MIVTPFPSRDAILAACRGFPTDDHPMLDAAGELALLHHRREQTPLWAAEELDWHRARLMRDIDLWVVMAAPSPHQDARIHTHTMGQVIDQIAQLTNLTYIALAAAPGSLFEDYSVQLDEAGHAYQDLADELAHGTRRLPALFPLA</sequence>
<evidence type="ECO:0000313" key="1">
    <source>
        <dbReference type="EMBL" id="QIS08817.1"/>
    </source>
</evidence>
<dbReference type="RefSeq" id="WP_167472006.1">
    <property type="nucleotide sequence ID" value="NZ_CP046172.1"/>
</dbReference>
<name>A0A6G9Y6V8_9NOCA</name>
<dbReference type="AlphaFoldDB" id="A0A6G9Y6V8"/>
<evidence type="ECO:0008006" key="3">
    <source>
        <dbReference type="Google" id="ProtNLM"/>
    </source>
</evidence>
<proteinExistence type="predicted"/>
<accession>A0A6G9Y6V8</accession>
<protein>
    <recommendedName>
        <fullName evidence="3">DUF4254 domain-containing protein</fullName>
    </recommendedName>
</protein>
<organism evidence="1 2">
    <name type="scientific">Nocardia arthritidis</name>
    <dbReference type="NCBI Taxonomy" id="228602"/>
    <lineage>
        <taxon>Bacteria</taxon>
        <taxon>Bacillati</taxon>
        <taxon>Actinomycetota</taxon>
        <taxon>Actinomycetes</taxon>
        <taxon>Mycobacteriales</taxon>
        <taxon>Nocardiaceae</taxon>
        <taxon>Nocardia</taxon>
    </lineage>
</organism>